<dbReference type="Gene3D" id="3.40.1280.10">
    <property type="match status" value="1"/>
</dbReference>
<dbReference type="Pfam" id="PF04013">
    <property type="entry name" value="Methyltrn_RNA_2"/>
    <property type="match status" value="1"/>
</dbReference>
<gene>
    <name evidence="5" type="ORF">CNE99_05195</name>
</gene>
<name>A0A2A5WSW4_9GAMM</name>
<dbReference type="EMBL" id="NTKD01000021">
    <property type="protein sequence ID" value="PDH39650.1"/>
    <property type="molecule type" value="Genomic_DNA"/>
</dbReference>
<keyword evidence="1" id="KW-0963">Cytoplasm</keyword>
<dbReference type="InterPro" id="IPR029028">
    <property type="entry name" value="Alpha/beta_knot_MTases"/>
</dbReference>
<organism evidence="5 6">
    <name type="scientific">OM182 bacterium MED-G24</name>
    <dbReference type="NCBI Taxonomy" id="1986255"/>
    <lineage>
        <taxon>Bacteria</taxon>
        <taxon>Pseudomonadati</taxon>
        <taxon>Pseudomonadota</taxon>
        <taxon>Gammaproteobacteria</taxon>
        <taxon>OMG group</taxon>
        <taxon>OM182 clade</taxon>
    </lineage>
</organism>
<dbReference type="Proteomes" id="UP000219327">
    <property type="component" value="Unassembled WGS sequence"/>
</dbReference>
<evidence type="ECO:0000256" key="3">
    <source>
        <dbReference type="ARBA" id="ARBA00022679"/>
    </source>
</evidence>
<keyword evidence="3" id="KW-0808">Transferase</keyword>
<dbReference type="GO" id="GO:0030488">
    <property type="term" value="P:tRNA methylation"/>
    <property type="evidence" value="ECO:0007669"/>
    <property type="project" value="TreeGrafter"/>
</dbReference>
<proteinExistence type="predicted"/>
<dbReference type="PANTHER" id="PTHR40703:SF1">
    <property type="entry name" value="TRNA (PSEUDOURIDINE(54)-N(1))-METHYLTRANSFERASE"/>
    <property type="match status" value="1"/>
</dbReference>
<evidence type="ECO:0000313" key="5">
    <source>
        <dbReference type="EMBL" id="PDH39650.1"/>
    </source>
</evidence>
<evidence type="ECO:0000256" key="4">
    <source>
        <dbReference type="ARBA" id="ARBA00022691"/>
    </source>
</evidence>
<reference evidence="5 6" key="1">
    <citation type="submission" date="2017-08" db="EMBL/GenBank/DDBJ databases">
        <title>Fine stratification of microbial communities through a metagenomic profile of the photic zone.</title>
        <authorList>
            <person name="Haro-Moreno J.M."/>
            <person name="Lopez-Perez M."/>
            <person name="De La Torre J."/>
            <person name="Picazo A."/>
            <person name="Camacho A."/>
            <person name="Rodriguez-Valera F."/>
        </authorList>
    </citation>
    <scope>NUCLEOTIDE SEQUENCE [LARGE SCALE GENOMIC DNA]</scope>
    <source>
        <strain evidence="5">MED-G24</strain>
    </source>
</reference>
<dbReference type="GO" id="GO:0008175">
    <property type="term" value="F:tRNA methyltransferase activity"/>
    <property type="evidence" value="ECO:0007669"/>
    <property type="project" value="InterPro"/>
</dbReference>
<evidence type="ECO:0000256" key="2">
    <source>
        <dbReference type="ARBA" id="ARBA00022603"/>
    </source>
</evidence>
<protein>
    <submittedName>
        <fullName evidence="5">Uncharacterized protein</fullName>
    </submittedName>
</protein>
<keyword evidence="2" id="KW-0489">Methyltransferase</keyword>
<accession>A0A2A5WSW4</accession>
<dbReference type="AlphaFoldDB" id="A0A2A5WSW4"/>
<evidence type="ECO:0000313" key="6">
    <source>
        <dbReference type="Proteomes" id="UP000219327"/>
    </source>
</evidence>
<keyword evidence="4" id="KW-0949">S-adenosyl-L-methionine</keyword>
<dbReference type="SUPFAM" id="SSF75217">
    <property type="entry name" value="alpha/beta knot"/>
    <property type="match status" value="1"/>
</dbReference>
<comment type="caution">
    <text evidence="5">The sequence shown here is derived from an EMBL/GenBank/DDBJ whole genome shotgun (WGS) entry which is preliminary data.</text>
</comment>
<dbReference type="InterPro" id="IPR007158">
    <property type="entry name" value="TrmY"/>
</dbReference>
<dbReference type="PANTHER" id="PTHR40703">
    <property type="entry name" value="TRNA (PSEUDOURIDINE(54)-N(1))-METHYLTRANSFERASE"/>
    <property type="match status" value="1"/>
</dbReference>
<evidence type="ECO:0000256" key="1">
    <source>
        <dbReference type="ARBA" id="ARBA00022490"/>
    </source>
</evidence>
<dbReference type="InterPro" id="IPR029026">
    <property type="entry name" value="tRNA_m1G_MTases_N"/>
</dbReference>
<dbReference type="GO" id="GO:0008757">
    <property type="term" value="F:S-adenosylmethionine-dependent methyltransferase activity"/>
    <property type="evidence" value="ECO:0007669"/>
    <property type="project" value="TreeGrafter"/>
</dbReference>
<sequence length="233" mass="25119">MVSVQSRGRPDERRDSEMTIMDLVILARTTPVEATRFRHGVGQAHHAEYLSDSIKSALFASQSHRTGTRLHIVLEAGTGIPRTLTLDGDVIGDLGELTETGIIRSLADALDQTTNLVQGESVALSTGIIVSVLAFEPALRALGDPSGLIGGAGKEGVKDRPRFLLQPDGTDIRELDTAAGGVFVMSDHVPMPRKIAKSLIRRGYAPLSVGPRMLQTAHCITLIHNEFDRSPLR</sequence>